<sequence>MNTTTQNETPAPTPDQDPRSAHPASGRRRRALVGIAAVAVAGLALAGCVRLPGVASGPRVETEHEVSDAVHALRLETAGDVTVELGDEPGLTVRAPKSVSDRLTVDEEDGTLVLGIRGPGWTSGKVSYTLTVRSFDELDLQGAGDVTADFSDADEVEITVSGAGDVRATGVDAARVEVEISGAGDVRIEGTADEGELKVGGAGTIRASKLVLTRAEAEVSGAGDIHVHATATLDAEVSGLGDIHVSGDPRITREVSGLGDIVEG</sequence>
<keyword evidence="2" id="KW-0472">Membrane</keyword>
<organism evidence="4 5">
    <name type="scientific">Homoserinibacter gongjuensis</name>
    <dbReference type="NCBI Taxonomy" id="1162968"/>
    <lineage>
        <taxon>Bacteria</taxon>
        <taxon>Bacillati</taxon>
        <taxon>Actinomycetota</taxon>
        <taxon>Actinomycetes</taxon>
        <taxon>Micrococcales</taxon>
        <taxon>Microbacteriaceae</taxon>
        <taxon>Homoserinibacter</taxon>
    </lineage>
</organism>
<feature type="domain" description="Putative auto-transporter adhesin head GIN" evidence="3">
    <location>
        <begin position="72"/>
        <end position="249"/>
    </location>
</feature>
<evidence type="ECO:0000313" key="4">
    <source>
        <dbReference type="EMBL" id="GMA91116.1"/>
    </source>
</evidence>
<evidence type="ECO:0000256" key="1">
    <source>
        <dbReference type="SAM" id="MobiDB-lite"/>
    </source>
</evidence>
<keyword evidence="2" id="KW-1133">Transmembrane helix</keyword>
<keyword evidence="2" id="KW-0812">Transmembrane</keyword>
<proteinExistence type="predicted"/>
<accession>A0ABQ6JWX1</accession>
<feature type="region of interest" description="Disordered" evidence="1">
    <location>
        <begin position="1"/>
        <end position="28"/>
    </location>
</feature>
<dbReference type="PANTHER" id="PTHR39200">
    <property type="entry name" value="HYPOTHETICAL EXPORTED PROTEIN"/>
    <property type="match status" value="1"/>
</dbReference>
<dbReference type="EMBL" id="BSVA01000001">
    <property type="protein sequence ID" value="GMA91116.1"/>
    <property type="molecule type" value="Genomic_DNA"/>
</dbReference>
<name>A0ABQ6JWX1_9MICO</name>
<feature type="compositionally biased region" description="Polar residues" evidence="1">
    <location>
        <begin position="1"/>
        <end position="10"/>
    </location>
</feature>
<dbReference type="Pfam" id="PF10988">
    <property type="entry name" value="DUF2807"/>
    <property type="match status" value="1"/>
</dbReference>
<reference evidence="5" key="1">
    <citation type="journal article" date="2019" name="Int. J. Syst. Evol. Microbiol.">
        <title>The Global Catalogue of Microorganisms (GCM) 10K type strain sequencing project: providing services to taxonomists for standard genome sequencing and annotation.</title>
        <authorList>
            <consortium name="The Broad Institute Genomics Platform"/>
            <consortium name="The Broad Institute Genome Sequencing Center for Infectious Disease"/>
            <person name="Wu L."/>
            <person name="Ma J."/>
        </authorList>
    </citation>
    <scope>NUCLEOTIDE SEQUENCE [LARGE SCALE GENOMIC DNA]</scope>
    <source>
        <strain evidence="5">NBRC 108755</strain>
    </source>
</reference>
<keyword evidence="5" id="KW-1185">Reference proteome</keyword>
<feature type="transmembrane region" description="Helical" evidence="2">
    <location>
        <begin position="31"/>
        <end position="52"/>
    </location>
</feature>
<comment type="caution">
    <text evidence="4">The sequence shown here is derived from an EMBL/GenBank/DDBJ whole genome shotgun (WGS) entry which is preliminary data.</text>
</comment>
<evidence type="ECO:0000256" key="2">
    <source>
        <dbReference type="SAM" id="Phobius"/>
    </source>
</evidence>
<gene>
    <name evidence="4" type="ORF">GCM10025869_16450</name>
</gene>
<evidence type="ECO:0000259" key="3">
    <source>
        <dbReference type="Pfam" id="PF10988"/>
    </source>
</evidence>
<evidence type="ECO:0000313" key="5">
    <source>
        <dbReference type="Proteomes" id="UP001157069"/>
    </source>
</evidence>
<dbReference type="Proteomes" id="UP001157069">
    <property type="component" value="Unassembled WGS sequence"/>
</dbReference>
<protein>
    <recommendedName>
        <fullName evidence="3">Putative auto-transporter adhesin head GIN domain-containing protein</fullName>
    </recommendedName>
</protein>
<dbReference type="InterPro" id="IPR021255">
    <property type="entry name" value="DUF2807"/>
</dbReference>
<dbReference type="PANTHER" id="PTHR39200:SF1">
    <property type="entry name" value="AUTO-TRANSPORTER ADHESIN HEAD GIN DOMAIN-CONTAINING PROTEIN-RELATED"/>
    <property type="match status" value="1"/>
</dbReference>
<dbReference type="Gene3D" id="2.160.20.120">
    <property type="match status" value="1"/>
</dbReference>
<dbReference type="RefSeq" id="WP_284299269.1">
    <property type="nucleotide sequence ID" value="NZ_BSVA01000001.1"/>
</dbReference>